<dbReference type="GeneID" id="7203705"/>
<dbReference type="KEGG" id="pti:PHATRDRAFT_48482"/>
<dbReference type="Pfam" id="PF10184">
    <property type="entry name" value="DUF2358"/>
    <property type="match status" value="1"/>
</dbReference>
<evidence type="ECO:0000313" key="3">
    <source>
        <dbReference type="EMBL" id="EEC45733.1"/>
    </source>
</evidence>
<name>B7G7A7_PHATC</name>
<dbReference type="OMA" id="VWASASH"/>
<dbReference type="PaxDb" id="2850-Phatr48482"/>
<evidence type="ECO:0000313" key="4">
    <source>
        <dbReference type="Proteomes" id="UP000000759"/>
    </source>
</evidence>
<sequence>MARTATGSNVVTLSSSNPRCGSNSDAAAEATDNAIVFTVQNPSRCHRHHRRRPWRVWGVGVLAIVWASASHALVPPTRRAVTAGRTEAPTGRGLGFGHYSLLSSSSTTSTTATCLDMSSSSGGSENQSPTEFELHVGKALDTLRNDYPKILTDQPDFSIYHKDIEVVDPSGVKVHGINTYKGSFRLLHALVAFIYCPSRSGLTFRLCYDKARQAIRIHWNAQVVPREIFGGSRTTLYVDGISVYEMNRDGDIVAHRIEQLLMNNTPVQPKEGVIAALRQEHGVSVPSFIQNMDSRSGNHNNNNNQLVPFQTVNPWERHREPQLFSLSAMEATSNENPPTDNGNNNANELLHAQYPDLDWPALEAKNKSRKKFGLKPLTPEEFLALATEIQKMDAEQQVAAQMQRQQRQEAAAAKEKDKNSLFNKLFGGLLEDTCESNYDCERPLVCCDFGFVQKCCSSGSRVVDLRGQLALIPVPADVGYGPGDLDRNPPRNF</sequence>
<evidence type="ECO:0000256" key="1">
    <source>
        <dbReference type="SAM" id="MobiDB-lite"/>
    </source>
</evidence>
<dbReference type="EMBL" id="CM000619">
    <property type="protein sequence ID" value="EEC45733.1"/>
    <property type="molecule type" value="Genomic_DNA"/>
</dbReference>
<reference evidence="4" key="2">
    <citation type="submission" date="2008-08" db="EMBL/GenBank/DDBJ databases">
        <authorList>
            <consortium name="Diatom Consortium"/>
            <person name="Grigoriev I."/>
            <person name="Grimwood J."/>
            <person name="Kuo A."/>
            <person name="Otillar R.P."/>
            <person name="Salamov A."/>
            <person name="Detter J.C."/>
            <person name="Lindquist E."/>
            <person name="Shapiro H."/>
            <person name="Lucas S."/>
            <person name="Glavina del Rio T."/>
            <person name="Pitluck S."/>
            <person name="Rokhsar D."/>
            <person name="Bowler C."/>
        </authorList>
    </citation>
    <scope>GENOME REANNOTATION</scope>
    <source>
        <strain evidence="4">CCAP 1055/1</strain>
    </source>
</reference>
<dbReference type="PANTHER" id="PTHR31094:SF2">
    <property type="entry name" value="RIKEN CDNA 2310061I04 GENE"/>
    <property type="match status" value="1"/>
</dbReference>
<proteinExistence type="predicted"/>
<dbReference type="InParanoid" id="B7G7A7"/>
<feature type="region of interest" description="Disordered" evidence="1">
    <location>
        <begin position="1"/>
        <end position="25"/>
    </location>
</feature>
<feature type="transmembrane region" description="Helical" evidence="2">
    <location>
        <begin position="54"/>
        <end position="74"/>
    </location>
</feature>
<keyword evidence="2" id="KW-1133">Transmembrane helix</keyword>
<protein>
    <submittedName>
        <fullName evidence="3">Uncharacterized protein</fullName>
    </submittedName>
</protein>
<dbReference type="OrthoDB" id="44820at2759"/>
<keyword evidence="4" id="KW-1185">Reference proteome</keyword>
<reference evidence="3 4" key="1">
    <citation type="journal article" date="2008" name="Nature">
        <title>The Phaeodactylum genome reveals the evolutionary history of diatom genomes.</title>
        <authorList>
            <person name="Bowler C."/>
            <person name="Allen A.E."/>
            <person name="Badger J.H."/>
            <person name="Grimwood J."/>
            <person name="Jabbari K."/>
            <person name="Kuo A."/>
            <person name="Maheswari U."/>
            <person name="Martens C."/>
            <person name="Maumus F."/>
            <person name="Otillar R.P."/>
            <person name="Rayko E."/>
            <person name="Salamov A."/>
            <person name="Vandepoele K."/>
            <person name="Beszteri B."/>
            <person name="Gruber A."/>
            <person name="Heijde M."/>
            <person name="Katinka M."/>
            <person name="Mock T."/>
            <person name="Valentin K."/>
            <person name="Verret F."/>
            <person name="Berges J.A."/>
            <person name="Brownlee C."/>
            <person name="Cadoret J.P."/>
            <person name="Chiovitti A."/>
            <person name="Choi C.J."/>
            <person name="Coesel S."/>
            <person name="De Martino A."/>
            <person name="Detter J.C."/>
            <person name="Durkin C."/>
            <person name="Falciatore A."/>
            <person name="Fournet J."/>
            <person name="Haruta M."/>
            <person name="Huysman M.J."/>
            <person name="Jenkins B.D."/>
            <person name="Jiroutova K."/>
            <person name="Jorgensen R.E."/>
            <person name="Joubert Y."/>
            <person name="Kaplan A."/>
            <person name="Kroger N."/>
            <person name="Kroth P.G."/>
            <person name="La Roche J."/>
            <person name="Lindquist E."/>
            <person name="Lommer M."/>
            <person name="Martin-Jezequel V."/>
            <person name="Lopez P.J."/>
            <person name="Lucas S."/>
            <person name="Mangogna M."/>
            <person name="McGinnis K."/>
            <person name="Medlin L.K."/>
            <person name="Montsant A."/>
            <person name="Oudot-Le Secq M.P."/>
            <person name="Napoli C."/>
            <person name="Obornik M."/>
            <person name="Parker M.S."/>
            <person name="Petit J.L."/>
            <person name="Porcel B.M."/>
            <person name="Poulsen N."/>
            <person name="Robison M."/>
            <person name="Rychlewski L."/>
            <person name="Rynearson T.A."/>
            <person name="Schmutz J."/>
            <person name="Shapiro H."/>
            <person name="Siaut M."/>
            <person name="Stanley M."/>
            <person name="Sussman M.R."/>
            <person name="Taylor A.R."/>
            <person name="Vardi A."/>
            <person name="von Dassow P."/>
            <person name="Vyverman W."/>
            <person name="Willis A."/>
            <person name="Wyrwicz L.S."/>
            <person name="Rokhsar D.S."/>
            <person name="Weissenbach J."/>
            <person name="Armbrust E.V."/>
            <person name="Green B.R."/>
            <person name="Van de Peer Y."/>
            <person name="Grigoriev I.V."/>
        </authorList>
    </citation>
    <scope>NUCLEOTIDE SEQUENCE [LARGE SCALE GENOMIC DNA]</scope>
    <source>
        <strain evidence="3 4">CCAP 1055/1</strain>
    </source>
</reference>
<dbReference type="InterPro" id="IPR018790">
    <property type="entry name" value="DUF2358"/>
</dbReference>
<dbReference type="RefSeq" id="XP_002182997.1">
    <property type="nucleotide sequence ID" value="XM_002182961.1"/>
</dbReference>
<keyword evidence="2" id="KW-0812">Transmembrane</keyword>
<dbReference type="HOGENOM" id="CLU_553759_0_0_1"/>
<evidence type="ECO:0000256" key="2">
    <source>
        <dbReference type="SAM" id="Phobius"/>
    </source>
</evidence>
<organism evidence="3 4">
    <name type="scientific">Phaeodactylum tricornutum (strain CCAP 1055/1)</name>
    <dbReference type="NCBI Taxonomy" id="556484"/>
    <lineage>
        <taxon>Eukaryota</taxon>
        <taxon>Sar</taxon>
        <taxon>Stramenopiles</taxon>
        <taxon>Ochrophyta</taxon>
        <taxon>Bacillariophyta</taxon>
        <taxon>Bacillariophyceae</taxon>
        <taxon>Bacillariophycidae</taxon>
        <taxon>Naviculales</taxon>
        <taxon>Phaeodactylaceae</taxon>
        <taxon>Phaeodactylum</taxon>
    </lineage>
</organism>
<dbReference type="eggNOG" id="ENOG502S4H3">
    <property type="taxonomic scope" value="Eukaryota"/>
</dbReference>
<accession>B7G7A7</accession>
<dbReference type="PANTHER" id="PTHR31094">
    <property type="entry name" value="RIKEN CDNA 2310061I04 GENE"/>
    <property type="match status" value="1"/>
</dbReference>
<dbReference type="AlphaFoldDB" id="B7G7A7"/>
<gene>
    <name evidence="3" type="ORF">PHATRDRAFT_48482</name>
</gene>
<keyword evidence="2" id="KW-0472">Membrane</keyword>
<dbReference type="Proteomes" id="UP000000759">
    <property type="component" value="Chromosome 17"/>
</dbReference>